<dbReference type="InterPro" id="IPR023753">
    <property type="entry name" value="FAD/NAD-binding_dom"/>
</dbReference>
<dbReference type="AlphaFoldDB" id="A0AAU8HPU2"/>
<evidence type="ECO:0000259" key="3">
    <source>
        <dbReference type="Pfam" id="PF07992"/>
    </source>
</evidence>
<dbReference type="SUPFAM" id="SSF51905">
    <property type="entry name" value="FAD/NAD(P)-binding domain"/>
    <property type="match status" value="1"/>
</dbReference>
<name>A0AAU8HPU2_9FIRM</name>
<sequence>MYDVAIIGGGPAGLSAALNCRIRNKSVILFAQDPKTTDLHKAAHMDNYLGFPDTDGATLLDQFCQHLKNYELTIKNEKILEIYQMDDSFALSSKKDAYNSKALILATGLPKFRAIKGEEEFLGKGVGYCATCDGPLFKGKKVAIVSTMDEGEKEANFLAELAEKVYYIPLYKGDLKLAENIDIIRQKPQEVKGNLKAEYLVLEDQELHVDGIFFLRESVQPSQLIAGLEFDKKAIKVDRDMATNIEGVYAAGDCTGKPLQVAKAVGEGQVAGLSAVSFLDGLKQKNK</sequence>
<dbReference type="Gene3D" id="3.50.50.60">
    <property type="entry name" value="FAD/NAD(P)-binding domain"/>
    <property type="match status" value="2"/>
</dbReference>
<reference evidence="4" key="1">
    <citation type="journal article" date="2018" name="Antonie Van Leeuwenhoek">
        <title>Proteinivorax hydrogeniformans sp. nov., an anaerobic, haloalkaliphilic bacterium fermenting proteinaceous compounds with high hydrogen production.</title>
        <authorList>
            <person name="Boltyanskaya Y."/>
            <person name="Detkova E."/>
            <person name="Pimenov N."/>
            <person name="Kevbrin V."/>
        </authorList>
    </citation>
    <scope>NUCLEOTIDE SEQUENCE</scope>
    <source>
        <strain evidence="4">Z-710</strain>
    </source>
</reference>
<gene>
    <name evidence="4" type="ORF">PRVXH_001557</name>
</gene>
<proteinExistence type="predicted"/>
<dbReference type="InterPro" id="IPR050097">
    <property type="entry name" value="Ferredoxin-NADP_redctase_2"/>
</dbReference>
<dbReference type="InterPro" id="IPR036188">
    <property type="entry name" value="FAD/NAD-bd_sf"/>
</dbReference>
<dbReference type="PRINTS" id="PR00469">
    <property type="entry name" value="PNDRDTASEII"/>
</dbReference>
<accession>A0AAU8HPU2</accession>
<dbReference type="PANTHER" id="PTHR48105">
    <property type="entry name" value="THIOREDOXIN REDUCTASE 1-RELATED-RELATED"/>
    <property type="match status" value="1"/>
</dbReference>
<evidence type="ECO:0000256" key="2">
    <source>
        <dbReference type="ARBA" id="ARBA00023002"/>
    </source>
</evidence>
<keyword evidence="2" id="KW-0560">Oxidoreductase</keyword>
<dbReference type="Pfam" id="PF07992">
    <property type="entry name" value="Pyr_redox_2"/>
    <property type="match status" value="1"/>
</dbReference>
<dbReference type="RefSeq" id="WP_353892227.1">
    <property type="nucleotide sequence ID" value="NZ_CP159485.1"/>
</dbReference>
<dbReference type="PRINTS" id="PR00368">
    <property type="entry name" value="FADPNR"/>
</dbReference>
<keyword evidence="1" id="KW-0285">Flavoprotein</keyword>
<evidence type="ECO:0000313" key="4">
    <source>
        <dbReference type="EMBL" id="XCI27649.1"/>
    </source>
</evidence>
<reference evidence="4" key="2">
    <citation type="submission" date="2024-06" db="EMBL/GenBank/DDBJ databases">
        <authorList>
            <person name="Petrova K.O."/>
            <person name="Toshchakov S.V."/>
            <person name="Boltjanskaja Y.V."/>
            <person name="Kevbrin V.V."/>
        </authorList>
    </citation>
    <scope>NUCLEOTIDE SEQUENCE</scope>
    <source>
        <strain evidence="4">Z-710</strain>
    </source>
</reference>
<dbReference type="EMBL" id="CP159485">
    <property type="protein sequence ID" value="XCI27649.1"/>
    <property type="molecule type" value="Genomic_DNA"/>
</dbReference>
<evidence type="ECO:0000256" key="1">
    <source>
        <dbReference type="ARBA" id="ARBA00022630"/>
    </source>
</evidence>
<dbReference type="GO" id="GO:0016491">
    <property type="term" value="F:oxidoreductase activity"/>
    <property type="evidence" value="ECO:0007669"/>
    <property type="project" value="UniProtKB-KW"/>
</dbReference>
<feature type="domain" description="FAD/NAD(P)-binding" evidence="3">
    <location>
        <begin position="2"/>
        <end position="268"/>
    </location>
</feature>
<organism evidence="4">
    <name type="scientific">Proteinivorax hydrogeniformans</name>
    <dbReference type="NCBI Taxonomy" id="1826727"/>
    <lineage>
        <taxon>Bacteria</taxon>
        <taxon>Bacillati</taxon>
        <taxon>Bacillota</taxon>
        <taxon>Clostridia</taxon>
        <taxon>Eubacteriales</taxon>
        <taxon>Proteinivoracaceae</taxon>
        <taxon>Proteinivorax</taxon>
    </lineage>
</organism>
<protein>
    <submittedName>
        <fullName evidence="4">NAD(P)/FAD-dependent oxidoreductase</fullName>
    </submittedName>
</protein>